<evidence type="ECO:0000313" key="3">
    <source>
        <dbReference type="Proteomes" id="UP000317940"/>
    </source>
</evidence>
<keyword evidence="3" id="KW-1185">Reference proteome</keyword>
<dbReference type="Proteomes" id="UP000317940">
    <property type="component" value="Unassembled WGS sequence"/>
</dbReference>
<feature type="chain" id="PRO_5021738984" description="Spore-associated protein A" evidence="1">
    <location>
        <begin position="34"/>
        <end position="144"/>
    </location>
</feature>
<organism evidence="2 3">
    <name type="scientific">Kitasatospora viridis</name>
    <dbReference type="NCBI Taxonomy" id="281105"/>
    <lineage>
        <taxon>Bacteria</taxon>
        <taxon>Bacillati</taxon>
        <taxon>Actinomycetota</taxon>
        <taxon>Actinomycetes</taxon>
        <taxon>Kitasatosporales</taxon>
        <taxon>Streptomycetaceae</taxon>
        <taxon>Kitasatospora</taxon>
    </lineage>
</organism>
<dbReference type="RefSeq" id="WP_145911195.1">
    <property type="nucleotide sequence ID" value="NZ_BAAAMZ010000005.1"/>
</dbReference>
<accession>A0A561SEF4</accession>
<gene>
    <name evidence="2" type="ORF">FHX73_16392</name>
</gene>
<evidence type="ECO:0000313" key="2">
    <source>
        <dbReference type="EMBL" id="TWF73241.1"/>
    </source>
</evidence>
<keyword evidence="1" id="KW-0732">Signal</keyword>
<comment type="caution">
    <text evidence="2">The sequence shown here is derived from an EMBL/GenBank/DDBJ whole genome shotgun (WGS) entry which is preliminary data.</text>
</comment>
<dbReference type="AlphaFoldDB" id="A0A561SEF4"/>
<proteinExistence type="predicted"/>
<feature type="signal peptide" evidence="1">
    <location>
        <begin position="1"/>
        <end position="33"/>
    </location>
</feature>
<dbReference type="OrthoDB" id="4350918at2"/>
<reference evidence="2 3" key="1">
    <citation type="submission" date="2019-06" db="EMBL/GenBank/DDBJ databases">
        <title>Sequencing the genomes of 1000 actinobacteria strains.</title>
        <authorList>
            <person name="Klenk H.-P."/>
        </authorList>
    </citation>
    <scope>NUCLEOTIDE SEQUENCE [LARGE SCALE GENOMIC DNA]</scope>
    <source>
        <strain evidence="2 3">DSM 44826</strain>
    </source>
</reference>
<dbReference type="EMBL" id="VIWT01000006">
    <property type="protein sequence ID" value="TWF73241.1"/>
    <property type="molecule type" value="Genomic_DNA"/>
</dbReference>
<name>A0A561SEF4_9ACTN</name>
<evidence type="ECO:0008006" key="4">
    <source>
        <dbReference type="Google" id="ProtNLM"/>
    </source>
</evidence>
<sequence length="144" mass="14739">MSRSTNLRRGIAALAVATAATATLALGTGSASAVTGGTYCGATQQVDGDVYAQVCLNVSGYAAQASLHVTNHGSHSITGVAYINHNGSYEATTSCGGMTASDPGSYCSTPWDYIGNGGYAQGQAYLYIDGSYYGRFFSPSEYIG</sequence>
<evidence type="ECO:0000256" key="1">
    <source>
        <dbReference type="SAM" id="SignalP"/>
    </source>
</evidence>
<protein>
    <recommendedName>
        <fullName evidence="4">Spore-associated protein A</fullName>
    </recommendedName>
</protein>